<dbReference type="Proteomes" id="UP000284579">
    <property type="component" value="Unassembled WGS sequence"/>
</dbReference>
<organism evidence="1 2">
    <name type="scientific">Coprococcus comes</name>
    <dbReference type="NCBI Taxonomy" id="410072"/>
    <lineage>
        <taxon>Bacteria</taxon>
        <taxon>Bacillati</taxon>
        <taxon>Bacillota</taxon>
        <taxon>Clostridia</taxon>
        <taxon>Lachnospirales</taxon>
        <taxon>Lachnospiraceae</taxon>
        <taxon>Coprococcus</taxon>
    </lineage>
</organism>
<accession>A0A414QEZ3</accession>
<dbReference type="RefSeq" id="WP_118199814.1">
    <property type="nucleotide sequence ID" value="NZ_QRHO01000052.1"/>
</dbReference>
<dbReference type="AlphaFoldDB" id="A0A414QEZ3"/>
<evidence type="ECO:0000313" key="2">
    <source>
        <dbReference type="Proteomes" id="UP000284579"/>
    </source>
</evidence>
<reference evidence="1 2" key="1">
    <citation type="submission" date="2018-08" db="EMBL/GenBank/DDBJ databases">
        <title>A genome reference for cultivated species of the human gut microbiota.</title>
        <authorList>
            <person name="Zou Y."/>
            <person name="Xue W."/>
            <person name="Luo G."/>
        </authorList>
    </citation>
    <scope>NUCLEOTIDE SEQUENCE [LARGE SCALE GENOMIC DNA]</scope>
    <source>
        <strain evidence="1 2">AM23-3</strain>
    </source>
</reference>
<name>A0A414QEZ3_9FIRM</name>
<protein>
    <submittedName>
        <fullName evidence="1">Uncharacterized protein</fullName>
    </submittedName>
</protein>
<sequence>MNKLELELDEKKVLADGEYNLDELYGYIDYTAVTEKGLRKEGNFYIEDDPVDDGFGMIAAVELILLRNDWFRKYVKTLNCYWWDEETNSFDVEDGIEEAVRNWGSFHSGTYSFPTGIRKDAIPMHKLELILDEQRIIDDGLIRIDDVNNYLTKLIVETNGLRREGNFYIEENPEDGLGAITHIALCLSKQNWFRNYVKVLKCYRWNADTQDFDIEDAIQDMIFADFPVS</sequence>
<dbReference type="EMBL" id="QRHO01000052">
    <property type="protein sequence ID" value="RHF79356.1"/>
    <property type="molecule type" value="Genomic_DNA"/>
</dbReference>
<gene>
    <name evidence="1" type="ORF">DW656_17025</name>
</gene>
<evidence type="ECO:0000313" key="1">
    <source>
        <dbReference type="EMBL" id="RHF79356.1"/>
    </source>
</evidence>
<comment type="caution">
    <text evidence="1">The sequence shown here is derived from an EMBL/GenBank/DDBJ whole genome shotgun (WGS) entry which is preliminary data.</text>
</comment>
<proteinExistence type="predicted"/>